<reference evidence="6 7" key="1">
    <citation type="submission" date="2014-08" db="EMBL/GenBank/DDBJ databases">
        <authorList>
            <person name="Moulin Lionel"/>
        </authorList>
    </citation>
    <scope>NUCLEOTIDE SEQUENCE [LARGE SCALE GENOMIC DNA]</scope>
</reference>
<evidence type="ECO:0000313" key="7">
    <source>
        <dbReference type="Proteomes" id="UP000046373"/>
    </source>
</evidence>
<dbReference type="GO" id="GO:0043565">
    <property type="term" value="F:sequence-specific DNA binding"/>
    <property type="evidence" value="ECO:0007669"/>
    <property type="project" value="TreeGrafter"/>
</dbReference>
<dbReference type="GO" id="GO:0006351">
    <property type="term" value="P:DNA-templated transcription"/>
    <property type="evidence" value="ECO:0007669"/>
    <property type="project" value="TreeGrafter"/>
</dbReference>
<evidence type="ECO:0000256" key="3">
    <source>
        <dbReference type="ARBA" id="ARBA00023125"/>
    </source>
</evidence>
<evidence type="ECO:0000256" key="2">
    <source>
        <dbReference type="ARBA" id="ARBA00023015"/>
    </source>
</evidence>
<dbReference type="SUPFAM" id="SSF53850">
    <property type="entry name" value="Periplasmic binding protein-like II"/>
    <property type="match status" value="1"/>
</dbReference>
<dbReference type="EMBL" id="CCNB01000003">
    <property type="protein sequence ID" value="CDX16761.1"/>
    <property type="molecule type" value="Genomic_DNA"/>
</dbReference>
<dbReference type="Pfam" id="PF00126">
    <property type="entry name" value="HTH_1"/>
    <property type="match status" value="1"/>
</dbReference>
<proteinExistence type="inferred from homology"/>
<dbReference type="PROSITE" id="PS50931">
    <property type="entry name" value="HTH_LYSR"/>
    <property type="match status" value="1"/>
</dbReference>
<dbReference type="InterPro" id="IPR058163">
    <property type="entry name" value="LysR-type_TF_proteobact-type"/>
</dbReference>
<organism evidence="6 7">
    <name type="scientific">Mesorhizobium plurifarium</name>
    <dbReference type="NCBI Taxonomy" id="69974"/>
    <lineage>
        <taxon>Bacteria</taxon>
        <taxon>Pseudomonadati</taxon>
        <taxon>Pseudomonadota</taxon>
        <taxon>Alphaproteobacteria</taxon>
        <taxon>Hyphomicrobiales</taxon>
        <taxon>Phyllobacteriaceae</taxon>
        <taxon>Mesorhizobium</taxon>
    </lineage>
</organism>
<dbReference type="InterPro" id="IPR036388">
    <property type="entry name" value="WH-like_DNA-bd_sf"/>
</dbReference>
<evidence type="ECO:0000256" key="4">
    <source>
        <dbReference type="ARBA" id="ARBA00023163"/>
    </source>
</evidence>
<sequence>MQREDLKDLLWFLTVARERSFTRAAAELGTSQSTLSHAIKQLEARLGVRLLTRTTRSVAPTEAGERLYQSLVPRFEGIESDLSSLVAFRDRPAGTVRITLSDHALRMVVWPKLEPMLRDYPDLRVELYSDNGMRNIVEERFDAGVRLGESVDKDMIAVRIGPDWRLVAVASPDYFSRRPIPKIPQDLVGHDCISLRQTTFGGLYAWEFEKKGRELRVRVDGQLTFNTTIPMVDAALNGYGIAYVPEDLVSQHVAEGRLRLVLDDWSLPFPGYHLYYPSRRQLSPAMAVIVEALRHRN</sequence>
<keyword evidence="2" id="KW-0805">Transcription regulation</keyword>
<dbReference type="SUPFAM" id="SSF46785">
    <property type="entry name" value="Winged helix' DNA-binding domain"/>
    <property type="match status" value="1"/>
</dbReference>
<dbReference type="PRINTS" id="PR00039">
    <property type="entry name" value="HTHLYSR"/>
</dbReference>
<dbReference type="Proteomes" id="UP000046373">
    <property type="component" value="Unassembled WGS sequence"/>
</dbReference>
<dbReference type="InterPro" id="IPR000847">
    <property type="entry name" value="LysR_HTH_N"/>
</dbReference>
<dbReference type="Gene3D" id="1.10.10.10">
    <property type="entry name" value="Winged helix-like DNA-binding domain superfamily/Winged helix DNA-binding domain"/>
    <property type="match status" value="1"/>
</dbReference>
<evidence type="ECO:0000313" key="6">
    <source>
        <dbReference type="EMBL" id="CDX16761.1"/>
    </source>
</evidence>
<dbReference type="Gene3D" id="3.40.190.290">
    <property type="match status" value="1"/>
</dbReference>
<dbReference type="InterPro" id="IPR036390">
    <property type="entry name" value="WH_DNA-bd_sf"/>
</dbReference>
<keyword evidence="4" id="KW-0804">Transcription</keyword>
<protein>
    <submittedName>
        <fullName evidence="6">Putative nucleic acid-binding regulator</fullName>
    </submittedName>
</protein>
<dbReference type="InterPro" id="IPR005119">
    <property type="entry name" value="LysR_subst-bd"/>
</dbReference>
<dbReference type="GeneID" id="31887729"/>
<dbReference type="AlphaFoldDB" id="A0A090DKR5"/>
<evidence type="ECO:0000259" key="5">
    <source>
        <dbReference type="PROSITE" id="PS50931"/>
    </source>
</evidence>
<gene>
    <name evidence="6" type="primary">ycjZ</name>
    <name evidence="6" type="ORF">MPLDJ20_110060</name>
</gene>
<accession>A0A090DKR5</accession>
<name>A0A090DKR5_MESPL</name>
<keyword evidence="3" id="KW-0238">DNA-binding</keyword>
<dbReference type="PANTHER" id="PTHR30537:SF1">
    <property type="entry name" value="HTH-TYPE TRANSCRIPTIONAL REGULATOR PGRR"/>
    <property type="match status" value="1"/>
</dbReference>
<dbReference type="PANTHER" id="PTHR30537">
    <property type="entry name" value="HTH-TYPE TRANSCRIPTIONAL REGULATOR"/>
    <property type="match status" value="1"/>
</dbReference>
<dbReference type="GO" id="GO:0003700">
    <property type="term" value="F:DNA-binding transcription factor activity"/>
    <property type="evidence" value="ECO:0007669"/>
    <property type="project" value="InterPro"/>
</dbReference>
<dbReference type="Pfam" id="PF03466">
    <property type="entry name" value="LysR_substrate"/>
    <property type="match status" value="1"/>
</dbReference>
<feature type="domain" description="HTH lysR-type" evidence="5">
    <location>
        <begin position="4"/>
        <end position="61"/>
    </location>
</feature>
<comment type="similarity">
    <text evidence="1">Belongs to the LysR transcriptional regulatory family.</text>
</comment>
<dbReference type="FunFam" id="3.40.190.290:FF:000012">
    <property type="entry name" value="Transcriptional regulator, LysR family"/>
    <property type="match status" value="1"/>
</dbReference>
<dbReference type="CDD" id="cd08474">
    <property type="entry name" value="PBP2_CrgA_like_5"/>
    <property type="match status" value="1"/>
</dbReference>
<dbReference type="FunFam" id="1.10.10.10:FF:000001">
    <property type="entry name" value="LysR family transcriptional regulator"/>
    <property type="match status" value="1"/>
</dbReference>
<evidence type="ECO:0000256" key="1">
    <source>
        <dbReference type="ARBA" id="ARBA00009437"/>
    </source>
</evidence>